<dbReference type="Proteomes" id="UP000824469">
    <property type="component" value="Unassembled WGS sequence"/>
</dbReference>
<dbReference type="EMBL" id="JAHRHJ020000002">
    <property type="protein sequence ID" value="KAH9326288.1"/>
    <property type="molecule type" value="Genomic_DNA"/>
</dbReference>
<accession>A0AA38GQ23</accession>
<sequence length="60" mass="6807">MKHYSMQEILDAVEVTEDPKLILDLFISVMDIQDKYEFASNSSVSTQAPRSGVKLKDESK</sequence>
<feature type="non-terminal residue" evidence="1">
    <location>
        <position position="60"/>
    </location>
</feature>
<proteinExistence type="predicted"/>
<evidence type="ECO:0000313" key="1">
    <source>
        <dbReference type="EMBL" id="KAH9326288.1"/>
    </source>
</evidence>
<organism evidence="1 2">
    <name type="scientific">Taxus chinensis</name>
    <name type="common">Chinese yew</name>
    <name type="synonym">Taxus wallichiana var. chinensis</name>
    <dbReference type="NCBI Taxonomy" id="29808"/>
    <lineage>
        <taxon>Eukaryota</taxon>
        <taxon>Viridiplantae</taxon>
        <taxon>Streptophyta</taxon>
        <taxon>Embryophyta</taxon>
        <taxon>Tracheophyta</taxon>
        <taxon>Spermatophyta</taxon>
        <taxon>Pinopsida</taxon>
        <taxon>Pinidae</taxon>
        <taxon>Conifers II</taxon>
        <taxon>Cupressales</taxon>
        <taxon>Taxaceae</taxon>
        <taxon>Taxus</taxon>
    </lineage>
</organism>
<gene>
    <name evidence="1" type="ORF">KI387_006466</name>
</gene>
<evidence type="ECO:0000313" key="2">
    <source>
        <dbReference type="Proteomes" id="UP000824469"/>
    </source>
</evidence>
<keyword evidence="2" id="KW-1185">Reference proteome</keyword>
<protein>
    <submittedName>
        <fullName evidence="1">Uncharacterized protein</fullName>
    </submittedName>
</protein>
<comment type="caution">
    <text evidence="1">The sequence shown here is derived from an EMBL/GenBank/DDBJ whole genome shotgun (WGS) entry which is preliminary data.</text>
</comment>
<dbReference type="AlphaFoldDB" id="A0AA38GQ23"/>
<name>A0AA38GQ23_TAXCH</name>
<reference evidence="1 2" key="1">
    <citation type="journal article" date="2021" name="Nat. Plants">
        <title>The Taxus genome provides insights into paclitaxel biosynthesis.</title>
        <authorList>
            <person name="Xiong X."/>
            <person name="Gou J."/>
            <person name="Liao Q."/>
            <person name="Li Y."/>
            <person name="Zhou Q."/>
            <person name="Bi G."/>
            <person name="Li C."/>
            <person name="Du R."/>
            <person name="Wang X."/>
            <person name="Sun T."/>
            <person name="Guo L."/>
            <person name="Liang H."/>
            <person name="Lu P."/>
            <person name="Wu Y."/>
            <person name="Zhang Z."/>
            <person name="Ro D.K."/>
            <person name="Shang Y."/>
            <person name="Huang S."/>
            <person name="Yan J."/>
        </authorList>
    </citation>
    <scope>NUCLEOTIDE SEQUENCE [LARGE SCALE GENOMIC DNA]</scope>
    <source>
        <strain evidence="1">Ta-2019</strain>
    </source>
</reference>